<dbReference type="Proteomes" id="UP000193648">
    <property type="component" value="Unassembled WGS sequence"/>
</dbReference>
<evidence type="ECO:0000256" key="12">
    <source>
        <dbReference type="SAM" id="MobiDB-lite"/>
    </source>
</evidence>
<dbReference type="Gene3D" id="3.40.50.300">
    <property type="entry name" value="P-loop containing nucleotide triphosphate hydrolases"/>
    <property type="match status" value="2"/>
</dbReference>
<dbReference type="GO" id="GO:0009378">
    <property type="term" value="F:four-way junction helicase activity"/>
    <property type="evidence" value="ECO:0007669"/>
    <property type="project" value="TreeGrafter"/>
</dbReference>
<dbReference type="OrthoDB" id="10261556at2759"/>
<name>A0A1Y2GWW9_9FUNG</name>
<comment type="similarity">
    <text evidence="1 10">Belongs to the helicase family. RecQ subfamily.</text>
</comment>
<feature type="region of interest" description="Disordered" evidence="12">
    <location>
        <begin position="199"/>
        <end position="218"/>
    </location>
</feature>
<keyword evidence="16" id="KW-1185">Reference proteome</keyword>
<dbReference type="GO" id="GO:0005737">
    <property type="term" value="C:cytoplasm"/>
    <property type="evidence" value="ECO:0007669"/>
    <property type="project" value="TreeGrafter"/>
</dbReference>
<sequence length="763" mass="86266">MFVKTPFYYYQTTLTIAKQMPQDQDNVTLAEIEIIEKELNAIEEQITTLKCRRIELEEYRDSLFASLSTSKEDSDNDNGAQINSKDYNREDFSWSEDLKRLAKVHWNITQWREKQLQVMNAALDRRDVFVLMPTGGGKSLCYQLPALITSGITLVVSPLLSLIRDQAFHLEEASIGVGMLTSNTSKEENKRIMDAMLATKTSSSGSGGSKRQPKAELEPPSELRLVYVTPEKISKSKRFMNHLEKVYAAGRLARIVVDECHCCSQLGHDFRPDYKKLGILRVLFPKTPIMALTATASSPVIESVLNTLNLAPIGKSTNATLMFDSPLFRANLVYKVLSRPNTNEETFRFLVNYIQTKHHRSNGIIYCLSKKDTHVFAEGIYKASQGQITTSAYHSDILDDEKNYIHECWRDGRTQLVCATIAFGLGINHPNVRFVIHVCMAKSLEGYYQESGRAGRDGLPADCVLLYRDQDASRLSTLCVTEPEGLTNVYSMIKYAQDVRTCRHQQFDNHFSKHSSSKKQIPCGMCDNCLLAGKDVVTEDLKTEVRALCLLVNKLQEVNERVTLNKLVEAWRGVGSLRVIAKVVRDEYETEVVPKRPNKDDYDRIINYLILNGYLREDFHFTAYSTLAYIINGPRSNPFLSKRPLSSLPPVNIEFGRDPSRNAETLNGRTSSSSASSRSRKLGSGLDRNGSDVVLEDDIQRILDEEDGDKDEDDAPLMKRAKKTKATTKPSITDRYERGPKNDAARYHKTIITVSDDDAYDFQ</sequence>
<dbReference type="InterPro" id="IPR014001">
    <property type="entry name" value="Helicase_ATP-bd"/>
</dbReference>
<feature type="coiled-coil region" evidence="11">
    <location>
        <begin position="32"/>
        <end position="59"/>
    </location>
</feature>
<feature type="domain" description="Helicase ATP-binding" evidence="13">
    <location>
        <begin position="119"/>
        <end position="314"/>
    </location>
</feature>
<evidence type="ECO:0000256" key="4">
    <source>
        <dbReference type="ARBA" id="ARBA00022801"/>
    </source>
</evidence>
<dbReference type="InterPro" id="IPR027417">
    <property type="entry name" value="P-loop_NTPase"/>
</dbReference>
<dbReference type="STRING" id="64571.A0A1Y2GWW9"/>
<dbReference type="FunFam" id="3.40.50.300:FF:001544">
    <property type="entry name" value="ATP-dependent DNA helicase"/>
    <property type="match status" value="1"/>
</dbReference>
<keyword evidence="3 10" id="KW-0547">Nucleotide-binding</keyword>
<evidence type="ECO:0000256" key="9">
    <source>
        <dbReference type="ARBA" id="ARBA00034617"/>
    </source>
</evidence>
<dbReference type="SMART" id="SM00487">
    <property type="entry name" value="DEXDc"/>
    <property type="match status" value="1"/>
</dbReference>
<evidence type="ECO:0000259" key="14">
    <source>
        <dbReference type="PROSITE" id="PS51194"/>
    </source>
</evidence>
<evidence type="ECO:0000313" key="15">
    <source>
        <dbReference type="EMBL" id="ORZ26769.1"/>
    </source>
</evidence>
<proteinExistence type="inferred from homology"/>
<dbReference type="GO" id="GO:0005634">
    <property type="term" value="C:nucleus"/>
    <property type="evidence" value="ECO:0007669"/>
    <property type="project" value="UniProtKB-SubCell"/>
</dbReference>
<dbReference type="SMART" id="SM00490">
    <property type="entry name" value="HELICc"/>
    <property type="match status" value="1"/>
</dbReference>
<reference evidence="15 16" key="1">
    <citation type="submission" date="2016-07" db="EMBL/GenBank/DDBJ databases">
        <title>Pervasive Adenine N6-methylation of Active Genes in Fungi.</title>
        <authorList>
            <consortium name="DOE Joint Genome Institute"/>
            <person name="Mondo S.J."/>
            <person name="Dannebaum R.O."/>
            <person name="Kuo R.C."/>
            <person name="Labutti K."/>
            <person name="Haridas S."/>
            <person name="Kuo A."/>
            <person name="Salamov A."/>
            <person name="Ahrendt S.R."/>
            <person name="Lipzen A."/>
            <person name="Sullivan W."/>
            <person name="Andreopoulos W.B."/>
            <person name="Clum A."/>
            <person name="Lindquist E."/>
            <person name="Daum C."/>
            <person name="Ramamoorthy G.K."/>
            <person name="Gryganskyi A."/>
            <person name="Culley D."/>
            <person name="Magnuson J.K."/>
            <person name="James T.Y."/>
            <person name="O'Malley M.A."/>
            <person name="Stajich J.E."/>
            <person name="Spatafora J.W."/>
            <person name="Visel A."/>
            <person name="Grigoriev I.V."/>
        </authorList>
    </citation>
    <scope>NUCLEOTIDE SEQUENCE [LARGE SCALE GENOMIC DNA]</scope>
    <source>
        <strain evidence="15 16">NRRL 3116</strain>
    </source>
</reference>
<protein>
    <recommendedName>
        <fullName evidence="10">ATP-dependent DNA helicase</fullName>
        <ecNumber evidence="10">5.6.2.4</ecNumber>
    </recommendedName>
</protein>
<dbReference type="SUPFAM" id="SSF52540">
    <property type="entry name" value="P-loop containing nucleoside triphosphate hydrolases"/>
    <property type="match status" value="1"/>
</dbReference>
<keyword evidence="11" id="KW-0175">Coiled coil</keyword>
<comment type="caution">
    <text evidence="15">The sequence shown here is derived from an EMBL/GenBank/DDBJ whole genome shotgun (WGS) entry which is preliminary data.</text>
</comment>
<accession>A0A1Y2GWW9</accession>
<dbReference type="InterPro" id="IPR004589">
    <property type="entry name" value="DNA_helicase_ATP-dep_RecQ"/>
</dbReference>
<dbReference type="InterPro" id="IPR011545">
    <property type="entry name" value="DEAD/DEAH_box_helicase_dom"/>
</dbReference>
<evidence type="ECO:0000256" key="6">
    <source>
        <dbReference type="ARBA" id="ARBA00022840"/>
    </source>
</evidence>
<dbReference type="EC" id="5.6.2.4" evidence="10"/>
<keyword evidence="2" id="KW-0479">Metal-binding</keyword>
<evidence type="ECO:0000313" key="16">
    <source>
        <dbReference type="Proteomes" id="UP000193648"/>
    </source>
</evidence>
<dbReference type="GO" id="GO:0000724">
    <property type="term" value="P:double-strand break repair via homologous recombination"/>
    <property type="evidence" value="ECO:0007669"/>
    <property type="project" value="TreeGrafter"/>
</dbReference>
<organism evidence="15 16">
    <name type="scientific">Lobosporangium transversale</name>
    <dbReference type="NCBI Taxonomy" id="64571"/>
    <lineage>
        <taxon>Eukaryota</taxon>
        <taxon>Fungi</taxon>
        <taxon>Fungi incertae sedis</taxon>
        <taxon>Mucoromycota</taxon>
        <taxon>Mortierellomycotina</taxon>
        <taxon>Mortierellomycetes</taxon>
        <taxon>Mortierellales</taxon>
        <taxon>Mortierellaceae</taxon>
        <taxon>Lobosporangium</taxon>
    </lineage>
</organism>
<dbReference type="Gene3D" id="1.10.10.10">
    <property type="entry name" value="Winged helix-like DNA-binding domain superfamily/Winged helix DNA-binding domain"/>
    <property type="match status" value="1"/>
</dbReference>
<feature type="compositionally biased region" description="Low complexity" evidence="12">
    <location>
        <begin position="666"/>
        <end position="686"/>
    </location>
</feature>
<dbReference type="EMBL" id="MCFF01000006">
    <property type="protein sequence ID" value="ORZ26769.1"/>
    <property type="molecule type" value="Genomic_DNA"/>
</dbReference>
<evidence type="ECO:0000256" key="3">
    <source>
        <dbReference type="ARBA" id="ARBA00022741"/>
    </source>
</evidence>
<evidence type="ECO:0000259" key="13">
    <source>
        <dbReference type="PROSITE" id="PS51192"/>
    </source>
</evidence>
<feature type="compositionally biased region" description="Acidic residues" evidence="12">
    <location>
        <begin position="704"/>
        <end position="715"/>
    </location>
</feature>
<dbReference type="PROSITE" id="PS51194">
    <property type="entry name" value="HELICASE_CTER"/>
    <property type="match status" value="1"/>
</dbReference>
<dbReference type="Pfam" id="PF00270">
    <property type="entry name" value="DEAD"/>
    <property type="match status" value="1"/>
</dbReference>
<dbReference type="PANTHER" id="PTHR13710">
    <property type="entry name" value="DNA HELICASE RECQ FAMILY MEMBER"/>
    <property type="match status" value="1"/>
</dbReference>
<dbReference type="Pfam" id="PF16124">
    <property type="entry name" value="RecQ_Zn_bind"/>
    <property type="match status" value="1"/>
</dbReference>
<dbReference type="PROSITE" id="PS51192">
    <property type="entry name" value="HELICASE_ATP_BIND_1"/>
    <property type="match status" value="1"/>
</dbReference>
<dbReference type="GO" id="GO:0016887">
    <property type="term" value="F:ATP hydrolysis activity"/>
    <property type="evidence" value="ECO:0007669"/>
    <property type="project" value="RHEA"/>
</dbReference>
<dbReference type="InterPro" id="IPR001650">
    <property type="entry name" value="Helicase_C-like"/>
</dbReference>
<evidence type="ECO:0000256" key="2">
    <source>
        <dbReference type="ARBA" id="ARBA00022723"/>
    </source>
</evidence>
<comment type="subcellular location">
    <subcellularLocation>
        <location evidence="10">Nucleus</location>
    </subcellularLocation>
</comment>
<dbReference type="NCBIfam" id="TIGR00614">
    <property type="entry name" value="recQ_fam"/>
    <property type="match status" value="1"/>
</dbReference>
<gene>
    <name evidence="15" type="ORF">BCR41DRAFT_419737</name>
</gene>
<dbReference type="AlphaFoldDB" id="A0A1Y2GWW9"/>
<feature type="domain" description="Helicase C-terminal" evidence="14">
    <location>
        <begin position="346"/>
        <end position="500"/>
    </location>
</feature>
<evidence type="ECO:0000256" key="5">
    <source>
        <dbReference type="ARBA" id="ARBA00022806"/>
    </source>
</evidence>
<dbReference type="GO" id="GO:0003677">
    <property type="term" value="F:DNA binding"/>
    <property type="evidence" value="ECO:0007669"/>
    <property type="project" value="UniProtKB-KW"/>
</dbReference>
<dbReference type="PANTHER" id="PTHR13710:SF105">
    <property type="entry name" value="ATP-DEPENDENT DNA HELICASE Q1"/>
    <property type="match status" value="1"/>
</dbReference>
<dbReference type="GO" id="GO:0046872">
    <property type="term" value="F:metal ion binding"/>
    <property type="evidence" value="ECO:0007669"/>
    <property type="project" value="UniProtKB-KW"/>
</dbReference>
<keyword evidence="8" id="KW-0413">Isomerase</keyword>
<keyword evidence="4 10" id="KW-0378">Hydrolase</keyword>
<evidence type="ECO:0000256" key="10">
    <source>
        <dbReference type="RuleBase" id="RU364117"/>
    </source>
</evidence>
<dbReference type="GO" id="GO:0043138">
    <property type="term" value="F:3'-5' DNA helicase activity"/>
    <property type="evidence" value="ECO:0007669"/>
    <property type="project" value="UniProtKB-EC"/>
</dbReference>
<keyword evidence="6 10" id="KW-0067">ATP-binding</keyword>
<feature type="region of interest" description="Disordered" evidence="12">
    <location>
        <begin position="650"/>
        <end position="763"/>
    </location>
</feature>
<keyword evidence="5 10" id="KW-0347">Helicase</keyword>
<comment type="catalytic activity">
    <reaction evidence="9 10">
        <text>Couples ATP hydrolysis with the unwinding of duplex DNA by translocating in the 3'-5' direction.</text>
        <dbReference type="EC" id="5.6.2.4"/>
    </reaction>
</comment>
<dbReference type="InterPro" id="IPR036388">
    <property type="entry name" value="WH-like_DNA-bd_sf"/>
</dbReference>
<dbReference type="RefSeq" id="XP_021884532.1">
    <property type="nucleotide sequence ID" value="XM_022029805.1"/>
</dbReference>
<dbReference type="InterPro" id="IPR032284">
    <property type="entry name" value="RecQ_Zn-bd"/>
</dbReference>
<evidence type="ECO:0000256" key="8">
    <source>
        <dbReference type="ARBA" id="ARBA00023235"/>
    </source>
</evidence>
<dbReference type="GO" id="GO:0005524">
    <property type="term" value="F:ATP binding"/>
    <property type="evidence" value="ECO:0007669"/>
    <property type="project" value="UniProtKB-KW"/>
</dbReference>
<evidence type="ECO:0000256" key="1">
    <source>
        <dbReference type="ARBA" id="ARBA00005446"/>
    </source>
</evidence>
<dbReference type="InParanoid" id="A0A1Y2GWW9"/>
<evidence type="ECO:0000256" key="11">
    <source>
        <dbReference type="SAM" id="Coils"/>
    </source>
</evidence>
<feature type="compositionally biased region" description="Basic and acidic residues" evidence="12">
    <location>
        <begin position="732"/>
        <end position="746"/>
    </location>
</feature>
<evidence type="ECO:0000256" key="7">
    <source>
        <dbReference type="ARBA" id="ARBA00023125"/>
    </source>
</evidence>
<dbReference type="Pfam" id="PF00271">
    <property type="entry name" value="Helicase_C"/>
    <property type="match status" value="1"/>
</dbReference>
<keyword evidence="10" id="KW-0539">Nucleus</keyword>
<dbReference type="GO" id="GO:0005694">
    <property type="term" value="C:chromosome"/>
    <property type="evidence" value="ECO:0007669"/>
    <property type="project" value="TreeGrafter"/>
</dbReference>
<keyword evidence="7" id="KW-0238">DNA-binding</keyword>
<dbReference type="GeneID" id="33571648"/>
<comment type="catalytic activity">
    <reaction evidence="10">
        <text>ATP + H2O = ADP + phosphate + H(+)</text>
        <dbReference type="Rhea" id="RHEA:13065"/>
        <dbReference type="ChEBI" id="CHEBI:15377"/>
        <dbReference type="ChEBI" id="CHEBI:15378"/>
        <dbReference type="ChEBI" id="CHEBI:30616"/>
        <dbReference type="ChEBI" id="CHEBI:43474"/>
        <dbReference type="ChEBI" id="CHEBI:456216"/>
    </reaction>
</comment>